<feature type="transmembrane region" description="Helical" evidence="7">
    <location>
        <begin position="271"/>
        <end position="294"/>
    </location>
</feature>
<comment type="similarity">
    <text evidence="5">Belongs to the SAT4 family.</text>
</comment>
<dbReference type="PANTHER" id="PTHR33048">
    <property type="entry name" value="PTH11-LIKE INTEGRAL MEMBRANE PROTEIN (AFU_ORTHOLOGUE AFUA_5G11245)"/>
    <property type="match status" value="1"/>
</dbReference>
<dbReference type="Pfam" id="PF20684">
    <property type="entry name" value="Fung_rhodopsin"/>
    <property type="match status" value="1"/>
</dbReference>
<comment type="caution">
    <text evidence="9">The sequence shown here is derived from an EMBL/GenBank/DDBJ whole genome shotgun (WGS) entry which is preliminary data.</text>
</comment>
<feature type="transmembrane region" description="Helical" evidence="7">
    <location>
        <begin position="31"/>
        <end position="52"/>
    </location>
</feature>
<comment type="subcellular location">
    <subcellularLocation>
        <location evidence="1">Membrane</location>
        <topology evidence="1">Multi-pass membrane protein</topology>
    </subcellularLocation>
</comment>
<dbReference type="AlphaFoldDB" id="A0AAV9WS23"/>
<evidence type="ECO:0000256" key="2">
    <source>
        <dbReference type="ARBA" id="ARBA00022692"/>
    </source>
</evidence>
<evidence type="ECO:0000313" key="10">
    <source>
        <dbReference type="Proteomes" id="UP001365542"/>
    </source>
</evidence>
<feature type="domain" description="Rhodopsin" evidence="8">
    <location>
        <begin position="49"/>
        <end position="295"/>
    </location>
</feature>
<dbReference type="Proteomes" id="UP001365542">
    <property type="component" value="Unassembled WGS sequence"/>
</dbReference>
<gene>
    <name evidence="9" type="ORF">TWF694_006069</name>
</gene>
<feature type="region of interest" description="Disordered" evidence="6">
    <location>
        <begin position="304"/>
        <end position="323"/>
    </location>
</feature>
<evidence type="ECO:0000256" key="5">
    <source>
        <dbReference type="ARBA" id="ARBA00038359"/>
    </source>
</evidence>
<evidence type="ECO:0000256" key="1">
    <source>
        <dbReference type="ARBA" id="ARBA00004141"/>
    </source>
</evidence>
<keyword evidence="2 7" id="KW-0812">Transmembrane</keyword>
<evidence type="ECO:0000256" key="4">
    <source>
        <dbReference type="ARBA" id="ARBA00023136"/>
    </source>
</evidence>
<dbReference type="InterPro" id="IPR049326">
    <property type="entry name" value="Rhodopsin_dom_fungi"/>
</dbReference>
<evidence type="ECO:0000256" key="6">
    <source>
        <dbReference type="SAM" id="MobiDB-lite"/>
    </source>
</evidence>
<organism evidence="9 10">
    <name type="scientific">Orbilia ellipsospora</name>
    <dbReference type="NCBI Taxonomy" id="2528407"/>
    <lineage>
        <taxon>Eukaryota</taxon>
        <taxon>Fungi</taxon>
        <taxon>Dikarya</taxon>
        <taxon>Ascomycota</taxon>
        <taxon>Pezizomycotina</taxon>
        <taxon>Orbiliomycetes</taxon>
        <taxon>Orbiliales</taxon>
        <taxon>Orbiliaceae</taxon>
        <taxon>Orbilia</taxon>
    </lineage>
</organism>
<sequence length="381" mass="43217">MWPSILLAPPSVMLAWPRPNTENPENQGFKILAWEIPLIIITISIVGLRLYAKRIYTKHGLGREDWLIVASTILATAMVIMQCLSVQYKLGLHLYDFAPFAEENLKPARQLAFAMEIVFTIGINLTKLSILTFYLRLFPVGVVSIHLHRLIYVGMGITVLAMIGSLAAAIFQCSPVQHFWIYDMEGHCYPTYPLHLSTAIINSITDVYCVIVPLGEIFGLTRIDKRGKYVIITCFSLGAIVCFAGVIRIYWTKKMFHDDPYDWTWDIVGLYIATAMEHTIGIITASIPACRPLFTKSAVRVRRDIESDSQQKRRSAARKKRRTGADIPPALEFVTTALKEKRYDDSITPLTAHSEQWNDVKLVESPCLTPGRKTPRFTRWI</sequence>
<dbReference type="InterPro" id="IPR052337">
    <property type="entry name" value="SAT4-like"/>
</dbReference>
<dbReference type="PANTHER" id="PTHR33048:SF129">
    <property type="entry name" value="INTEGRAL MEMBRANE PROTEIN-RELATED"/>
    <property type="match status" value="1"/>
</dbReference>
<name>A0AAV9WS23_9PEZI</name>
<feature type="compositionally biased region" description="Basic residues" evidence="6">
    <location>
        <begin position="312"/>
        <end position="322"/>
    </location>
</feature>
<accession>A0AAV9WS23</accession>
<evidence type="ECO:0000256" key="7">
    <source>
        <dbReference type="SAM" id="Phobius"/>
    </source>
</evidence>
<reference evidence="9 10" key="1">
    <citation type="submission" date="2019-10" db="EMBL/GenBank/DDBJ databases">
        <authorList>
            <person name="Palmer J.M."/>
        </authorList>
    </citation>
    <scope>NUCLEOTIDE SEQUENCE [LARGE SCALE GENOMIC DNA]</scope>
    <source>
        <strain evidence="9 10">TWF694</strain>
    </source>
</reference>
<proteinExistence type="inferred from homology"/>
<feature type="transmembrane region" description="Helical" evidence="7">
    <location>
        <begin position="229"/>
        <end position="251"/>
    </location>
</feature>
<keyword evidence="3 7" id="KW-1133">Transmembrane helix</keyword>
<keyword evidence="4 7" id="KW-0472">Membrane</keyword>
<evidence type="ECO:0000313" key="9">
    <source>
        <dbReference type="EMBL" id="KAK6523174.1"/>
    </source>
</evidence>
<evidence type="ECO:0000256" key="3">
    <source>
        <dbReference type="ARBA" id="ARBA00022989"/>
    </source>
</evidence>
<protein>
    <recommendedName>
        <fullName evidence="8">Rhodopsin domain-containing protein</fullName>
    </recommendedName>
</protein>
<feature type="transmembrane region" description="Helical" evidence="7">
    <location>
        <begin position="150"/>
        <end position="172"/>
    </location>
</feature>
<feature type="transmembrane region" description="Helical" evidence="7">
    <location>
        <begin position="64"/>
        <end position="90"/>
    </location>
</feature>
<dbReference type="GO" id="GO:0016020">
    <property type="term" value="C:membrane"/>
    <property type="evidence" value="ECO:0007669"/>
    <property type="project" value="UniProtKB-SubCell"/>
</dbReference>
<dbReference type="EMBL" id="JAVHJO010000019">
    <property type="protein sequence ID" value="KAK6523174.1"/>
    <property type="molecule type" value="Genomic_DNA"/>
</dbReference>
<feature type="transmembrane region" description="Helical" evidence="7">
    <location>
        <begin position="110"/>
        <end position="138"/>
    </location>
</feature>
<feature type="transmembrane region" description="Helical" evidence="7">
    <location>
        <begin position="192"/>
        <end position="217"/>
    </location>
</feature>
<keyword evidence="10" id="KW-1185">Reference proteome</keyword>
<evidence type="ECO:0000259" key="8">
    <source>
        <dbReference type="Pfam" id="PF20684"/>
    </source>
</evidence>